<name>A0AAN7MZ49_MYCAM</name>
<organism evidence="1 2">
    <name type="scientific">Mycteria americana</name>
    <name type="common">Wood stork</name>
    <dbReference type="NCBI Taxonomy" id="33587"/>
    <lineage>
        <taxon>Eukaryota</taxon>
        <taxon>Metazoa</taxon>
        <taxon>Chordata</taxon>
        <taxon>Craniata</taxon>
        <taxon>Vertebrata</taxon>
        <taxon>Euteleostomi</taxon>
        <taxon>Archelosauria</taxon>
        <taxon>Archosauria</taxon>
        <taxon>Dinosauria</taxon>
        <taxon>Saurischia</taxon>
        <taxon>Theropoda</taxon>
        <taxon>Coelurosauria</taxon>
        <taxon>Aves</taxon>
        <taxon>Neognathae</taxon>
        <taxon>Neoaves</taxon>
        <taxon>Aequornithes</taxon>
        <taxon>Ciconiiformes</taxon>
        <taxon>Ciconiidae</taxon>
        <taxon>Mycteria</taxon>
    </lineage>
</organism>
<reference evidence="1 2" key="1">
    <citation type="journal article" date="2023" name="J. Hered.">
        <title>Chromosome-level genome of the wood stork (Mycteria americana) provides insight into avian chromosome evolution.</title>
        <authorList>
            <person name="Flamio R. Jr."/>
            <person name="Ramstad K.M."/>
        </authorList>
    </citation>
    <scope>NUCLEOTIDE SEQUENCE [LARGE SCALE GENOMIC DNA]</scope>
    <source>
        <strain evidence="1">JAX WOST 10</strain>
    </source>
</reference>
<evidence type="ECO:0000313" key="2">
    <source>
        <dbReference type="Proteomes" id="UP001333110"/>
    </source>
</evidence>
<protein>
    <submittedName>
        <fullName evidence="1">Uncharacterized protein</fullName>
    </submittedName>
</protein>
<evidence type="ECO:0000313" key="1">
    <source>
        <dbReference type="EMBL" id="KAK4816434.1"/>
    </source>
</evidence>
<proteinExistence type="predicted"/>
<sequence length="136" mass="15089">MPPQLVAPFKVLCSSKECAVETWTALHCTLLGWSVSPLGGPLDGSHLACLDISGRKYKVRKALQSHGERNKRANSWKLRSDKFQQDLRPRFAAENVTRRSVKIPGMCCEASIVFGRTASSSLKLRQPDIRCVECSS</sequence>
<gene>
    <name evidence="1" type="ORF">QYF61_016959</name>
</gene>
<comment type="caution">
    <text evidence="1">The sequence shown here is derived from an EMBL/GenBank/DDBJ whole genome shotgun (WGS) entry which is preliminary data.</text>
</comment>
<keyword evidence="2" id="KW-1185">Reference proteome</keyword>
<dbReference type="Proteomes" id="UP001333110">
    <property type="component" value="Unassembled WGS sequence"/>
</dbReference>
<accession>A0AAN7MZ49</accession>
<dbReference type="EMBL" id="JAUNZN010000009">
    <property type="protein sequence ID" value="KAK4816434.1"/>
    <property type="molecule type" value="Genomic_DNA"/>
</dbReference>
<dbReference type="AlphaFoldDB" id="A0AAN7MZ49"/>